<dbReference type="PANTHER" id="PTHR28080:SF1">
    <property type="entry name" value="PEROXISOMAL BIOGENESIS FACTOR 3"/>
    <property type="match status" value="1"/>
</dbReference>
<feature type="region of interest" description="Disordered" evidence="1">
    <location>
        <begin position="401"/>
        <end position="426"/>
    </location>
</feature>
<dbReference type="EMBL" id="JAPUFD010000015">
    <property type="protein sequence ID" value="MDI1491708.1"/>
    <property type="molecule type" value="Genomic_DNA"/>
</dbReference>
<feature type="compositionally biased region" description="Low complexity" evidence="1">
    <location>
        <begin position="107"/>
        <end position="122"/>
    </location>
</feature>
<dbReference type="Pfam" id="PF04882">
    <property type="entry name" value="Peroxin-3"/>
    <property type="match status" value="1"/>
</dbReference>
<comment type="caution">
    <text evidence="3">The sequence shown here is derived from an EMBL/GenBank/DDBJ whole genome shotgun (WGS) entry which is preliminary data.</text>
</comment>
<proteinExistence type="predicted"/>
<organism evidence="3 4">
    <name type="scientific">Ramalina farinacea</name>
    <dbReference type="NCBI Taxonomy" id="258253"/>
    <lineage>
        <taxon>Eukaryota</taxon>
        <taxon>Fungi</taxon>
        <taxon>Dikarya</taxon>
        <taxon>Ascomycota</taxon>
        <taxon>Pezizomycotina</taxon>
        <taxon>Lecanoromycetes</taxon>
        <taxon>OSLEUM clade</taxon>
        <taxon>Lecanoromycetidae</taxon>
        <taxon>Lecanorales</taxon>
        <taxon>Lecanorineae</taxon>
        <taxon>Ramalinaceae</taxon>
        <taxon>Ramalina</taxon>
    </lineage>
</organism>
<evidence type="ECO:0000256" key="1">
    <source>
        <dbReference type="SAM" id="MobiDB-lite"/>
    </source>
</evidence>
<dbReference type="GO" id="GO:0030674">
    <property type="term" value="F:protein-macromolecule adaptor activity"/>
    <property type="evidence" value="ECO:0007669"/>
    <property type="project" value="TreeGrafter"/>
</dbReference>
<keyword evidence="2" id="KW-0472">Membrane</keyword>
<feature type="compositionally biased region" description="Polar residues" evidence="1">
    <location>
        <begin position="129"/>
        <end position="147"/>
    </location>
</feature>
<dbReference type="AlphaFoldDB" id="A0AA43QVL5"/>
<dbReference type="GO" id="GO:0045046">
    <property type="term" value="P:protein import into peroxisome membrane"/>
    <property type="evidence" value="ECO:0007669"/>
    <property type="project" value="TreeGrafter"/>
</dbReference>
<accession>A0AA43QVL5</accession>
<evidence type="ECO:0000313" key="3">
    <source>
        <dbReference type="EMBL" id="MDI1491708.1"/>
    </source>
</evidence>
<dbReference type="PANTHER" id="PTHR28080">
    <property type="entry name" value="PEROXISOMAL BIOGENESIS FACTOR 3"/>
    <property type="match status" value="1"/>
</dbReference>
<name>A0AA43QVL5_9LECA</name>
<feature type="transmembrane region" description="Helical" evidence="2">
    <location>
        <begin position="16"/>
        <end position="34"/>
    </location>
</feature>
<keyword evidence="2" id="KW-1133">Transmembrane helix</keyword>
<keyword evidence="2" id="KW-0812">Transmembrane</keyword>
<evidence type="ECO:0000256" key="2">
    <source>
        <dbReference type="SAM" id="Phobius"/>
    </source>
</evidence>
<reference evidence="3" key="1">
    <citation type="journal article" date="2023" name="Genome Biol. Evol.">
        <title>First Whole Genome Sequence and Flow Cytometry Genome Size Data for the Lichen-Forming Fungus Ramalina farinacea (Ascomycota).</title>
        <authorList>
            <person name="Llewellyn T."/>
            <person name="Mian S."/>
            <person name="Hill R."/>
            <person name="Leitch I.J."/>
            <person name="Gaya E."/>
        </authorList>
    </citation>
    <scope>NUCLEOTIDE SEQUENCE</scope>
    <source>
        <strain evidence="3">LIQ254RAFAR</strain>
    </source>
</reference>
<gene>
    <name evidence="3" type="primary">PEX3</name>
    <name evidence="3" type="ORF">OHK93_002918</name>
</gene>
<feature type="region of interest" description="Disordered" evidence="1">
    <location>
        <begin position="104"/>
        <end position="152"/>
    </location>
</feature>
<dbReference type="GO" id="GO:0005778">
    <property type="term" value="C:peroxisomal membrane"/>
    <property type="evidence" value="ECO:0007669"/>
    <property type="project" value="InterPro"/>
</dbReference>
<dbReference type="InterPro" id="IPR006966">
    <property type="entry name" value="Peroxin-3"/>
</dbReference>
<dbReference type="Proteomes" id="UP001161017">
    <property type="component" value="Unassembled WGS sequence"/>
</dbReference>
<feature type="compositionally biased region" description="Polar residues" evidence="1">
    <location>
        <begin position="411"/>
        <end position="426"/>
    </location>
</feature>
<keyword evidence="4" id="KW-1185">Reference proteome</keyword>
<sequence length="462" mass="50551">MISGTRRWLRRNRTTFAIGAGVVGVGYLAGQYVVSKITEARDRMTDDRIAKENLRRRFQQNQEDCTITVLELLPTLTDNVTEAQPSERLTQELQHRKVERLGRSGNISEIAPSEASSTAPSATDRESSLSDSFLHASQATTSSTDNGASKPAKTKAQLWSELKISSITRAFTLIYCVALLSLLTRIQLNLLGRKNYFLSIVSQVSSSPQSPTISLENRDDDGTERARGADFETNRKYLTFSWWLLHRGWSTVMTKVQNAVQETFGMVKPTEDITVDKMSQLILDVRRKVEGSTTEERSQVITLLLDTAFSHLTDNKLRSEAFKLPPLNAAPTERIQDVTENDPTTASAKLATILAVMTREAHKIGNGVPNEYVQALENVGDLEGFAAVIFGSNFELDPTGNNGFPKFDQSIADSPQADQNTNPSANATDILGRAGGVAHAAWGGFESIWSKATGSTGTSSGS</sequence>
<evidence type="ECO:0000313" key="4">
    <source>
        <dbReference type="Proteomes" id="UP001161017"/>
    </source>
</evidence>
<protein>
    <submittedName>
        <fullName evidence="3">Peroxin</fullName>
    </submittedName>
</protein>